<name>A0ABQ7LRI9_BRACM</name>
<protein>
    <recommendedName>
        <fullName evidence="1">Reverse transcriptase zinc-binding domain-containing protein</fullName>
    </recommendedName>
</protein>
<dbReference type="Proteomes" id="UP000823674">
    <property type="component" value="Chromosome A08"/>
</dbReference>
<gene>
    <name evidence="2" type="primary">A08p004640.1_BraROA</name>
    <name evidence="2" type="ORF">IGI04_029605</name>
</gene>
<keyword evidence="3" id="KW-1185">Reference proteome</keyword>
<dbReference type="InterPro" id="IPR026960">
    <property type="entry name" value="RVT-Znf"/>
</dbReference>
<evidence type="ECO:0000259" key="1">
    <source>
        <dbReference type="Pfam" id="PF13966"/>
    </source>
</evidence>
<comment type="caution">
    <text evidence="2">The sequence shown here is derived from an EMBL/GenBank/DDBJ whole genome shotgun (WGS) entry which is preliminary data.</text>
</comment>
<accession>A0ABQ7LRI9</accession>
<evidence type="ECO:0000313" key="3">
    <source>
        <dbReference type="Proteomes" id="UP000823674"/>
    </source>
</evidence>
<organism evidence="2 3">
    <name type="scientific">Brassica rapa subsp. trilocularis</name>
    <dbReference type="NCBI Taxonomy" id="1813537"/>
    <lineage>
        <taxon>Eukaryota</taxon>
        <taxon>Viridiplantae</taxon>
        <taxon>Streptophyta</taxon>
        <taxon>Embryophyta</taxon>
        <taxon>Tracheophyta</taxon>
        <taxon>Spermatophyta</taxon>
        <taxon>Magnoliopsida</taxon>
        <taxon>eudicotyledons</taxon>
        <taxon>Gunneridae</taxon>
        <taxon>Pentapetalae</taxon>
        <taxon>rosids</taxon>
        <taxon>malvids</taxon>
        <taxon>Brassicales</taxon>
        <taxon>Brassicaceae</taxon>
        <taxon>Brassiceae</taxon>
        <taxon>Brassica</taxon>
    </lineage>
</organism>
<dbReference type="EMBL" id="JADBGQ010000007">
    <property type="protein sequence ID" value="KAG5388064.1"/>
    <property type="molecule type" value="Genomic_DNA"/>
</dbReference>
<feature type="domain" description="Reverse transcriptase zinc-binding" evidence="1">
    <location>
        <begin position="4"/>
        <end position="73"/>
    </location>
</feature>
<reference evidence="2 3" key="1">
    <citation type="submission" date="2021-03" db="EMBL/GenBank/DDBJ databases">
        <authorList>
            <person name="King G.J."/>
            <person name="Bancroft I."/>
            <person name="Baten A."/>
            <person name="Bloomfield J."/>
            <person name="Borpatragohain P."/>
            <person name="He Z."/>
            <person name="Irish N."/>
            <person name="Irwin J."/>
            <person name="Liu K."/>
            <person name="Mauleon R.P."/>
            <person name="Moore J."/>
            <person name="Morris R."/>
            <person name="Ostergaard L."/>
            <person name="Wang B."/>
            <person name="Wells R."/>
        </authorList>
    </citation>
    <scope>NUCLEOTIDE SEQUENCE [LARGE SCALE GENOMIC DNA]</scope>
    <source>
        <strain evidence="2">R-o-18</strain>
        <tissue evidence="2">Leaf</tissue>
    </source>
</reference>
<feature type="non-terminal residue" evidence="2">
    <location>
        <position position="1"/>
    </location>
</feature>
<proteinExistence type="predicted"/>
<evidence type="ECO:0000313" key="2">
    <source>
        <dbReference type="EMBL" id="KAG5388064.1"/>
    </source>
</evidence>
<sequence>YKPLVEWAKVIWFKKDIPNTQISDLTFLIEHMSHKGHINFLGLGSDYACLFCRSLQETGDILFYECSYSNSVWSSIPLGLINFSRNNNLKYLTLLAWQVTIYKVWRDRNNRLHTPQYIYISL</sequence>
<dbReference type="Pfam" id="PF13966">
    <property type="entry name" value="zf-RVT"/>
    <property type="match status" value="1"/>
</dbReference>